<comment type="caution">
    <text evidence="1">The sequence shown here is derived from an EMBL/GenBank/DDBJ whole genome shotgun (WGS) entry which is preliminary data.</text>
</comment>
<gene>
    <name evidence="1" type="ORF">HNY73_002992</name>
</gene>
<dbReference type="EMBL" id="JABXBU010000002">
    <property type="protein sequence ID" value="KAF8795104.1"/>
    <property type="molecule type" value="Genomic_DNA"/>
</dbReference>
<evidence type="ECO:0000313" key="2">
    <source>
        <dbReference type="Proteomes" id="UP000807504"/>
    </source>
</evidence>
<keyword evidence="2" id="KW-1185">Reference proteome</keyword>
<reference evidence="1" key="1">
    <citation type="journal article" date="2020" name="bioRxiv">
        <title>Chromosome-level reference genome of the European wasp spider Argiope bruennichi: a resource for studies on range expansion and evolutionary adaptation.</title>
        <authorList>
            <person name="Sheffer M.M."/>
            <person name="Hoppe A."/>
            <person name="Krehenwinkel H."/>
            <person name="Uhl G."/>
            <person name="Kuss A.W."/>
            <person name="Jensen L."/>
            <person name="Jensen C."/>
            <person name="Gillespie R.G."/>
            <person name="Hoff K.J."/>
            <person name="Prost S."/>
        </authorList>
    </citation>
    <scope>NUCLEOTIDE SEQUENCE</scope>
</reference>
<proteinExistence type="predicted"/>
<reference evidence="1" key="2">
    <citation type="submission" date="2020-06" db="EMBL/GenBank/DDBJ databases">
        <authorList>
            <person name="Sheffer M."/>
        </authorList>
    </citation>
    <scope>NUCLEOTIDE SEQUENCE</scope>
</reference>
<dbReference type="Proteomes" id="UP000807504">
    <property type="component" value="Unassembled WGS sequence"/>
</dbReference>
<evidence type="ECO:0000313" key="1">
    <source>
        <dbReference type="EMBL" id="KAF8795104.1"/>
    </source>
</evidence>
<protein>
    <submittedName>
        <fullName evidence="1">Uncharacterized protein</fullName>
    </submittedName>
</protein>
<accession>A0A8T0FVH2</accession>
<dbReference type="AlphaFoldDB" id="A0A8T0FVH2"/>
<name>A0A8T0FVH2_ARGBR</name>
<organism evidence="1 2">
    <name type="scientific">Argiope bruennichi</name>
    <name type="common">Wasp spider</name>
    <name type="synonym">Aranea bruennichi</name>
    <dbReference type="NCBI Taxonomy" id="94029"/>
    <lineage>
        <taxon>Eukaryota</taxon>
        <taxon>Metazoa</taxon>
        <taxon>Ecdysozoa</taxon>
        <taxon>Arthropoda</taxon>
        <taxon>Chelicerata</taxon>
        <taxon>Arachnida</taxon>
        <taxon>Araneae</taxon>
        <taxon>Araneomorphae</taxon>
        <taxon>Entelegynae</taxon>
        <taxon>Araneoidea</taxon>
        <taxon>Araneidae</taxon>
        <taxon>Argiope</taxon>
    </lineage>
</organism>
<sequence length="75" mass="8912">MPPLTSGCAKIRQGDLTIDRQKERKMSRFRWYKNYGFGKFMRNAETPYASEMTFEFQMAFSLQLTVSFLYAHISR</sequence>